<dbReference type="EMBL" id="AZFI01000005">
    <property type="protein sequence ID" value="KRM31663.1"/>
    <property type="molecule type" value="Genomic_DNA"/>
</dbReference>
<keyword evidence="6" id="KW-1185">Reference proteome</keyword>
<evidence type="ECO:0000313" key="5">
    <source>
        <dbReference type="EMBL" id="KRM31663.1"/>
    </source>
</evidence>
<dbReference type="PANTHER" id="PTHR11592">
    <property type="entry name" value="GLUTATHIONE PEROXIDASE"/>
    <property type="match status" value="1"/>
</dbReference>
<dbReference type="PRINTS" id="PR01011">
    <property type="entry name" value="GLUTPROXDASE"/>
</dbReference>
<evidence type="ECO:0000256" key="4">
    <source>
        <dbReference type="RuleBase" id="RU000499"/>
    </source>
</evidence>
<dbReference type="PROSITE" id="PS51355">
    <property type="entry name" value="GLUTATHIONE_PEROXID_3"/>
    <property type="match status" value="1"/>
</dbReference>
<dbReference type="CDD" id="cd00340">
    <property type="entry name" value="GSH_Peroxidase"/>
    <property type="match status" value="1"/>
</dbReference>
<dbReference type="PIRSF" id="PIRSF000303">
    <property type="entry name" value="Glutathion_perox"/>
    <property type="match status" value="1"/>
</dbReference>
<evidence type="ECO:0000256" key="1">
    <source>
        <dbReference type="ARBA" id="ARBA00006926"/>
    </source>
</evidence>
<dbReference type="Gene3D" id="3.40.30.10">
    <property type="entry name" value="Glutaredoxin"/>
    <property type="match status" value="1"/>
</dbReference>
<dbReference type="InterPro" id="IPR029759">
    <property type="entry name" value="GPX_AS"/>
</dbReference>
<sequence>MRDLENCALYEVIMERMNNMNTIYDFKETEMSGQEINLEDYQGKVVIIVNTASKCGLAPQLEALEGLYKKYHAQGLEVLGLPSNQFHQELSEDEETSDYCQRHYGVTFPMTKRVVINGEDEDPLFTYLKDSSGNGKIKWNFTKFLVGRDGKLIHRYAPVTKPEKMEEQIVEALK</sequence>
<comment type="similarity">
    <text evidence="1 4">Belongs to the glutathione peroxidase family.</text>
</comment>
<evidence type="ECO:0000256" key="2">
    <source>
        <dbReference type="ARBA" id="ARBA00022559"/>
    </source>
</evidence>
<keyword evidence="3 4" id="KW-0560">Oxidoreductase</keyword>
<dbReference type="GO" id="GO:0004601">
    <property type="term" value="F:peroxidase activity"/>
    <property type="evidence" value="ECO:0007669"/>
    <property type="project" value="UniProtKB-KW"/>
</dbReference>
<dbReference type="InterPro" id="IPR036249">
    <property type="entry name" value="Thioredoxin-like_sf"/>
</dbReference>
<dbReference type="SUPFAM" id="SSF52833">
    <property type="entry name" value="Thioredoxin-like"/>
    <property type="match status" value="1"/>
</dbReference>
<evidence type="ECO:0000256" key="3">
    <source>
        <dbReference type="ARBA" id="ARBA00023002"/>
    </source>
</evidence>
<dbReference type="PROSITE" id="PS00460">
    <property type="entry name" value="GLUTATHIONE_PEROXID_1"/>
    <property type="match status" value="1"/>
</dbReference>
<comment type="caution">
    <text evidence="5">The sequence shown here is derived from an EMBL/GenBank/DDBJ whole genome shotgun (WGS) entry which is preliminary data.</text>
</comment>
<dbReference type="InterPro" id="IPR000889">
    <property type="entry name" value="Glutathione_peroxidase"/>
</dbReference>
<name>A0ABR5PPD9_9LACO</name>
<protein>
    <recommendedName>
        <fullName evidence="4">Glutathione peroxidase</fullName>
    </recommendedName>
</protein>
<dbReference type="Proteomes" id="UP000051217">
    <property type="component" value="Unassembled WGS sequence"/>
</dbReference>
<dbReference type="Pfam" id="PF00255">
    <property type="entry name" value="GSHPx"/>
    <property type="match status" value="1"/>
</dbReference>
<proteinExistence type="inferred from homology"/>
<dbReference type="PANTHER" id="PTHR11592:SF78">
    <property type="entry name" value="GLUTATHIONE PEROXIDASE"/>
    <property type="match status" value="1"/>
</dbReference>
<gene>
    <name evidence="5" type="ORF">FC65_GL001702</name>
</gene>
<evidence type="ECO:0000313" key="6">
    <source>
        <dbReference type="Proteomes" id="UP000051217"/>
    </source>
</evidence>
<reference evidence="5 6" key="1">
    <citation type="journal article" date="2015" name="Genome Announc.">
        <title>Expanding the biotechnology potential of lactobacilli through comparative genomics of 213 strains and associated genera.</title>
        <authorList>
            <person name="Sun Z."/>
            <person name="Harris H.M."/>
            <person name="McCann A."/>
            <person name="Guo C."/>
            <person name="Argimon S."/>
            <person name="Zhang W."/>
            <person name="Yang X."/>
            <person name="Jeffery I.B."/>
            <person name="Cooney J.C."/>
            <person name="Kagawa T.F."/>
            <person name="Liu W."/>
            <person name="Song Y."/>
            <person name="Salvetti E."/>
            <person name="Wrobel A."/>
            <person name="Rasinkangas P."/>
            <person name="Parkhill J."/>
            <person name="Rea M.C."/>
            <person name="O'Sullivan O."/>
            <person name="Ritari J."/>
            <person name="Douillard F.P."/>
            <person name="Paul Ross R."/>
            <person name="Yang R."/>
            <person name="Briner A.E."/>
            <person name="Felis G.E."/>
            <person name="de Vos W.M."/>
            <person name="Barrangou R."/>
            <person name="Klaenhammer T.R."/>
            <person name="Caufield P.W."/>
            <person name="Cui Y."/>
            <person name="Zhang H."/>
            <person name="O'Toole P.W."/>
        </authorList>
    </citation>
    <scope>NUCLEOTIDE SEQUENCE [LARGE SCALE GENOMIC DNA]</scope>
    <source>
        <strain evidence="5 6">DSM 15836</strain>
    </source>
</reference>
<accession>A0ABR5PPD9</accession>
<organism evidence="5 6">
    <name type="scientific">Ligilactobacillus acidipiscis DSM 15836</name>
    <dbReference type="NCBI Taxonomy" id="1423716"/>
    <lineage>
        <taxon>Bacteria</taxon>
        <taxon>Bacillati</taxon>
        <taxon>Bacillota</taxon>
        <taxon>Bacilli</taxon>
        <taxon>Lactobacillales</taxon>
        <taxon>Lactobacillaceae</taxon>
        <taxon>Ligilactobacillus</taxon>
    </lineage>
</organism>
<keyword evidence="2 4" id="KW-0575">Peroxidase</keyword>